<dbReference type="GO" id="GO:0033897">
    <property type="term" value="F:ribonuclease T2 activity"/>
    <property type="evidence" value="ECO:0007669"/>
    <property type="project" value="UniProtKB-EC"/>
</dbReference>
<dbReference type="PANTHER" id="PTHR11240:SF17">
    <property type="entry name" value="RIBONUCLEASE T2"/>
    <property type="match status" value="1"/>
</dbReference>
<comment type="similarity">
    <text evidence="1 4">Belongs to the RNase T2 family.</text>
</comment>
<dbReference type="EMBL" id="JAULSU010000007">
    <property type="protein sequence ID" value="KAK0611695.1"/>
    <property type="molecule type" value="Genomic_DNA"/>
</dbReference>
<feature type="signal peptide" evidence="5">
    <location>
        <begin position="1"/>
        <end position="24"/>
    </location>
</feature>
<dbReference type="InterPro" id="IPR036430">
    <property type="entry name" value="RNase_T2-like_sf"/>
</dbReference>
<dbReference type="PROSITE" id="PS00531">
    <property type="entry name" value="RNASE_T2_2"/>
    <property type="match status" value="1"/>
</dbReference>
<reference evidence="6" key="1">
    <citation type="submission" date="2023-06" db="EMBL/GenBank/DDBJ databases">
        <title>Genome-scale phylogeny and comparative genomics of the fungal order Sordariales.</title>
        <authorList>
            <consortium name="Lawrence Berkeley National Laboratory"/>
            <person name="Hensen N."/>
            <person name="Bonometti L."/>
            <person name="Westerberg I."/>
            <person name="Brannstrom I.O."/>
            <person name="Guillou S."/>
            <person name="Cros-Aarteil S."/>
            <person name="Calhoun S."/>
            <person name="Haridas S."/>
            <person name="Kuo A."/>
            <person name="Mondo S."/>
            <person name="Pangilinan J."/>
            <person name="Riley R."/>
            <person name="Labutti K."/>
            <person name="Andreopoulos B."/>
            <person name="Lipzen A."/>
            <person name="Chen C."/>
            <person name="Yanf M."/>
            <person name="Daum C."/>
            <person name="Ng V."/>
            <person name="Clum A."/>
            <person name="Steindorff A."/>
            <person name="Ohm R."/>
            <person name="Martin F."/>
            <person name="Silar P."/>
            <person name="Natvig D."/>
            <person name="Lalanne C."/>
            <person name="Gautier V."/>
            <person name="Ament-Velasquez S.L."/>
            <person name="Kruys A."/>
            <person name="Hutchinson M.I."/>
            <person name="Powell A.J."/>
            <person name="Barry K."/>
            <person name="Miller A.N."/>
            <person name="Grigoriev I.V."/>
            <person name="Debuchy R."/>
            <person name="Gladieux P."/>
            <person name="Thoren M.H."/>
            <person name="Johannesson H."/>
        </authorList>
    </citation>
    <scope>NUCLEOTIDE SEQUENCE</scope>
    <source>
        <strain evidence="6">CBS 606.72</strain>
    </source>
</reference>
<dbReference type="InterPro" id="IPR001568">
    <property type="entry name" value="RNase_T2-like"/>
</dbReference>
<sequence length="291" mass="31357">MNTTARINNMALLLTVAAASSVFAIKLPGAHCPSPILSCSSASQSPLNTCCTETIGGLVLFTQFWSTGLESSGQLLPSTPGPSTASGPISATAPGHNAAISPANTIPIRHPTPRPGRRTPSTELWAHEFSKHAICFSTMEQKCFSKRELQRHKDMLDFFKVAVRFFVRLPTYDLLAEKGIIPRDNTGYSLSTIQAALKEKHGGVPFCGVCAGPRRNETEAGRGSDDAGRTVLSEVWFYHHVFGRVQEGRGKAVRAAGNGESVSSCEEAEGAVWYYERAKGSEVDLTTRLSE</sequence>
<dbReference type="AlphaFoldDB" id="A0AA39WC35"/>
<dbReference type="SUPFAM" id="SSF55895">
    <property type="entry name" value="Ribonuclease Rh-like"/>
    <property type="match status" value="1"/>
</dbReference>
<evidence type="ECO:0000256" key="5">
    <source>
        <dbReference type="SAM" id="SignalP"/>
    </source>
</evidence>
<protein>
    <recommendedName>
        <fullName evidence="2">ribonuclease T2</fullName>
        <ecNumber evidence="2">4.6.1.19</ecNumber>
    </recommendedName>
</protein>
<dbReference type="Proteomes" id="UP001175000">
    <property type="component" value="Unassembled WGS sequence"/>
</dbReference>
<dbReference type="Gene3D" id="3.90.730.10">
    <property type="entry name" value="Ribonuclease T2-like"/>
    <property type="match status" value="1"/>
</dbReference>
<accession>A0AA39WC35</accession>
<organism evidence="6 7">
    <name type="scientific">Immersiella caudata</name>
    <dbReference type="NCBI Taxonomy" id="314043"/>
    <lineage>
        <taxon>Eukaryota</taxon>
        <taxon>Fungi</taxon>
        <taxon>Dikarya</taxon>
        <taxon>Ascomycota</taxon>
        <taxon>Pezizomycotina</taxon>
        <taxon>Sordariomycetes</taxon>
        <taxon>Sordariomycetidae</taxon>
        <taxon>Sordariales</taxon>
        <taxon>Lasiosphaeriaceae</taxon>
        <taxon>Immersiella</taxon>
    </lineage>
</organism>
<evidence type="ECO:0000256" key="2">
    <source>
        <dbReference type="ARBA" id="ARBA00012571"/>
    </source>
</evidence>
<dbReference type="GO" id="GO:0005576">
    <property type="term" value="C:extracellular region"/>
    <property type="evidence" value="ECO:0007669"/>
    <property type="project" value="TreeGrafter"/>
</dbReference>
<proteinExistence type="inferred from homology"/>
<evidence type="ECO:0000313" key="6">
    <source>
        <dbReference type="EMBL" id="KAK0611695.1"/>
    </source>
</evidence>
<dbReference type="GO" id="GO:0003723">
    <property type="term" value="F:RNA binding"/>
    <property type="evidence" value="ECO:0007669"/>
    <property type="project" value="InterPro"/>
</dbReference>
<keyword evidence="3" id="KW-0378">Hydrolase</keyword>
<keyword evidence="5" id="KW-0732">Signal</keyword>
<keyword evidence="3" id="KW-0540">Nuclease</keyword>
<evidence type="ECO:0000256" key="4">
    <source>
        <dbReference type="RuleBase" id="RU004328"/>
    </source>
</evidence>
<feature type="chain" id="PRO_5041327458" description="ribonuclease T2" evidence="5">
    <location>
        <begin position="25"/>
        <end position="291"/>
    </location>
</feature>
<name>A0AA39WC35_9PEZI</name>
<dbReference type="PANTHER" id="PTHR11240">
    <property type="entry name" value="RIBONUCLEASE T2"/>
    <property type="match status" value="1"/>
</dbReference>
<dbReference type="EC" id="4.6.1.19" evidence="2"/>
<dbReference type="InterPro" id="IPR033130">
    <property type="entry name" value="RNase_T2_His_AS_2"/>
</dbReference>
<evidence type="ECO:0000256" key="1">
    <source>
        <dbReference type="ARBA" id="ARBA00007469"/>
    </source>
</evidence>
<evidence type="ECO:0000256" key="3">
    <source>
        <dbReference type="ARBA" id="ARBA00022759"/>
    </source>
</evidence>
<dbReference type="Pfam" id="PF00445">
    <property type="entry name" value="Ribonuclease_T2"/>
    <property type="match status" value="1"/>
</dbReference>
<evidence type="ECO:0000313" key="7">
    <source>
        <dbReference type="Proteomes" id="UP001175000"/>
    </source>
</evidence>
<gene>
    <name evidence="6" type="ORF">B0T14DRAFT_548796</name>
</gene>
<dbReference type="GO" id="GO:0006401">
    <property type="term" value="P:RNA catabolic process"/>
    <property type="evidence" value="ECO:0007669"/>
    <property type="project" value="TreeGrafter"/>
</dbReference>
<comment type="caution">
    <text evidence="6">The sequence shown here is derived from an EMBL/GenBank/DDBJ whole genome shotgun (WGS) entry which is preliminary data.</text>
</comment>
<keyword evidence="7" id="KW-1185">Reference proteome</keyword>
<keyword evidence="3" id="KW-0255">Endonuclease</keyword>